<gene>
    <name evidence="2" type="ordered locus">BOV_1057</name>
</gene>
<name>A0A0H3APE7_BRUO2</name>
<keyword evidence="3" id="KW-1185">Reference proteome</keyword>
<evidence type="ECO:0000313" key="2">
    <source>
        <dbReference type="EMBL" id="ABQ61311.1"/>
    </source>
</evidence>
<dbReference type="HOGENOM" id="CLU_195823_0_0_5"/>
<dbReference type="KEGG" id="bov:BOV_1057"/>
<keyword evidence="1" id="KW-0812">Transmembrane</keyword>
<organism evidence="2 3">
    <name type="scientific">Brucella ovis (strain ATCC 25840 / 63/290 / NCTC 10512)</name>
    <dbReference type="NCBI Taxonomy" id="444178"/>
    <lineage>
        <taxon>Bacteria</taxon>
        <taxon>Pseudomonadati</taxon>
        <taxon>Pseudomonadota</taxon>
        <taxon>Alphaproteobacteria</taxon>
        <taxon>Hyphomicrobiales</taxon>
        <taxon>Brucellaceae</taxon>
        <taxon>Brucella/Ochrobactrum group</taxon>
        <taxon>Brucella</taxon>
    </lineage>
</organism>
<proteinExistence type="predicted"/>
<sequence>MQVWCNLFVLEAYVCRKEKKMMIFLLALSMMVAMAASAIILLLEENASKRQRVRQVAFVVIRCATCVRADQLGTWGAGRA</sequence>
<dbReference type="Proteomes" id="UP000006383">
    <property type="component" value="Chromosome I"/>
</dbReference>
<dbReference type="AlphaFoldDB" id="A0A0H3APE7"/>
<evidence type="ECO:0000256" key="1">
    <source>
        <dbReference type="SAM" id="Phobius"/>
    </source>
</evidence>
<dbReference type="EMBL" id="CP000708">
    <property type="protein sequence ID" value="ABQ61311.1"/>
    <property type="molecule type" value="Genomic_DNA"/>
</dbReference>
<reference evidence="3" key="1">
    <citation type="journal article" date="2009" name="PLoS ONE">
        <title>Genome degradation in Brucella ovis corresponds with narrowing of its host range and tissue tropism.</title>
        <authorList>
            <person name="Tsolis R.M."/>
            <person name="Seshadri R."/>
            <person name="Santos R.L."/>
            <person name="Sangari F.J."/>
            <person name="Lobo J.M."/>
            <person name="de Jong M.F."/>
            <person name="Ren Q."/>
            <person name="Myers G."/>
            <person name="Brinkac L.M."/>
            <person name="Nelson W.C."/>
            <person name="Deboy R.T."/>
            <person name="Angiuoli S."/>
            <person name="Khouri H."/>
            <person name="Dimitrov G."/>
            <person name="Robinson J.R."/>
            <person name="Mulligan S."/>
            <person name="Walker R.L."/>
            <person name="Elzer P.E."/>
            <person name="Hassan K.A."/>
            <person name="Paulsen I.T."/>
        </authorList>
    </citation>
    <scope>NUCLEOTIDE SEQUENCE [LARGE SCALE GENOMIC DNA]</scope>
    <source>
        <strain evidence="3">ATCC 25840 / 63/290 / NCTC 10512</strain>
    </source>
</reference>
<keyword evidence="1" id="KW-0472">Membrane</keyword>
<protein>
    <submittedName>
        <fullName evidence="2">Uncharacterized protein</fullName>
    </submittedName>
</protein>
<keyword evidence="1" id="KW-1133">Transmembrane helix</keyword>
<accession>A0A0H3APE7</accession>
<feature type="transmembrane region" description="Helical" evidence="1">
    <location>
        <begin position="21"/>
        <end position="43"/>
    </location>
</feature>
<evidence type="ECO:0000313" key="3">
    <source>
        <dbReference type="Proteomes" id="UP000006383"/>
    </source>
</evidence>